<reference evidence="3" key="1">
    <citation type="submission" date="2025-08" db="UniProtKB">
        <authorList>
            <consortium name="RefSeq"/>
        </authorList>
    </citation>
    <scope>IDENTIFICATION</scope>
</reference>
<keyword evidence="1" id="KW-0812">Transmembrane</keyword>
<organism evidence="2 3">
    <name type="scientific">Priapulus caudatus</name>
    <name type="common">Priapulid worm</name>
    <dbReference type="NCBI Taxonomy" id="37621"/>
    <lineage>
        <taxon>Eukaryota</taxon>
        <taxon>Metazoa</taxon>
        <taxon>Ecdysozoa</taxon>
        <taxon>Scalidophora</taxon>
        <taxon>Priapulida</taxon>
        <taxon>Priapulimorpha</taxon>
        <taxon>Priapulimorphida</taxon>
        <taxon>Priapulidae</taxon>
        <taxon>Priapulus</taxon>
    </lineage>
</organism>
<gene>
    <name evidence="3" type="primary">LOC106820821</name>
</gene>
<dbReference type="RefSeq" id="XP_014680877.1">
    <property type="nucleotide sequence ID" value="XM_014825391.1"/>
</dbReference>
<evidence type="ECO:0000313" key="2">
    <source>
        <dbReference type="Proteomes" id="UP000695022"/>
    </source>
</evidence>
<proteinExistence type="predicted"/>
<evidence type="ECO:0000256" key="1">
    <source>
        <dbReference type="SAM" id="Phobius"/>
    </source>
</evidence>
<evidence type="ECO:0000313" key="3">
    <source>
        <dbReference type="RefSeq" id="XP_014680877.1"/>
    </source>
</evidence>
<keyword evidence="1" id="KW-0472">Membrane</keyword>
<dbReference type="GeneID" id="106820821"/>
<dbReference type="Proteomes" id="UP000695022">
    <property type="component" value="Unplaced"/>
</dbReference>
<keyword evidence="1" id="KW-1133">Transmembrane helix</keyword>
<feature type="transmembrane region" description="Helical" evidence="1">
    <location>
        <begin position="33"/>
        <end position="53"/>
    </location>
</feature>
<dbReference type="Pfam" id="PF13896">
    <property type="entry name" value="Glyco_transf_49"/>
    <property type="match status" value="1"/>
</dbReference>
<name>A0ABM1F8V6_PRICU</name>
<dbReference type="PANTHER" id="PTHR47412">
    <property type="entry name" value="FI01434P-RELATED"/>
    <property type="match status" value="1"/>
</dbReference>
<protein>
    <submittedName>
        <fullName evidence="3">Beta-1,4-glucuronyltransferase 1-like</fullName>
    </submittedName>
</protein>
<sequence>MTVAVELIRAVLRVNLWLDRHARAYARRRYFRFWKQSALLLIACVGVSMWLLLLTRGGGDDDADAASPDMNDLLAQIGRRDKYRKIIGIARATTRYERARVTIATQASVEYVHHVVDLTRRWDGPIVVAVYTPGDTYMAATKTIELLRRCYPRVRAQVTFSLLYGDDQRPNRADKAKLFRLDETPCAELRFPLEVAGARQTAKYGLYPVNAARNTARETVGTDHVLVMDIELKPSAGLEQAFLSMLARHRAAPDPRWQGHSIVYVLPVFEVEDGEKIPEDKTQLVELLSAEKAVYFHKLRCGVCHKIPYYDMWTDTTYRSKDLDVFFVTKWVAPFWEPVFIGRFAFLRNSTKQQEPMYDERFKGYGSNKIQQVFEMCLMDYEFHVLDGAFLVHEAFTIYETRLKERGAIIKANYRLLVDFAGEATARYRSQDCKLQRTGEILGYFPDEQRYDPSARYT</sequence>
<dbReference type="PANTHER" id="PTHR47412:SF1">
    <property type="entry name" value="FI01434P-RELATED"/>
    <property type="match status" value="1"/>
</dbReference>
<accession>A0ABM1F8V6</accession>
<keyword evidence="2" id="KW-1185">Reference proteome</keyword>